<feature type="DNA-binding region" description="H-T-H motif" evidence="4">
    <location>
        <begin position="46"/>
        <end position="65"/>
    </location>
</feature>
<keyword evidence="1" id="KW-0805">Transcription regulation</keyword>
<reference evidence="6 7" key="1">
    <citation type="submission" date="2018-03" db="EMBL/GenBank/DDBJ databases">
        <title>Genomic Encyclopedia of Archaeal and Bacterial Type Strains, Phase II (KMG-II): from individual species to whole genera.</title>
        <authorList>
            <person name="Goeker M."/>
        </authorList>
    </citation>
    <scope>NUCLEOTIDE SEQUENCE [LARGE SCALE GENOMIC DNA]</scope>
    <source>
        <strain evidence="6 7">DSM 43146</strain>
    </source>
</reference>
<dbReference type="InterPro" id="IPR036271">
    <property type="entry name" value="Tet_transcr_reg_TetR-rel_C_sf"/>
</dbReference>
<evidence type="ECO:0000313" key="7">
    <source>
        <dbReference type="Proteomes" id="UP000239415"/>
    </source>
</evidence>
<dbReference type="PANTHER" id="PTHR30055">
    <property type="entry name" value="HTH-TYPE TRANSCRIPTIONAL REGULATOR RUTR"/>
    <property type="match status" value="1"/>
</dbReference>
<dbReference type="SUPFAM" id="SSF48498">
    <property type="entry name" value="Tetracyclin repressor-like, C-terminal domain"/>
    <property type="match status" value="1"/>
</dbReference>
<sequence>MTGATLLIVLGKTTRDRKAERRTATRREIIDAAWRLAREKGLAQVTLRDVAELVGMRAPSLYSHFASKNAIYDAMFGDAWTRYHEHSQAAAADEPDTSRAAMRFYARVFFDFAVEFPARHQLMNLRTLPDFTPSTEAYAPSVAVMEDFVARMTRHGAGGPDEIALFTGLVSGMVDAQLANDPGGDRWSRLLDRAIDMFADNVGITDEETRP</sequence>
<name>A0A2T0K874_9ACTN</name>
<dbReference type="PRINTS" id="PR00455">
    <property type="entry name" value="HTHTETR"/>
</dbReference>
<keyword evidence="3" id="KW-0804">Transcription</keyword>
<dbReference type="InterPro" id="IPR050109">
    <property type="entry name" value="HTH-type_TetR-like_transc_reg"/>
</dbReference>
<keyword evidence="7" id="KW-1185">Reference proteome</keyword>
<dbReference type="PROSITE" id="PS50977">
    <property type="entry name" value="HTH_TETR_2"/>
    <property type="match status" value="1"/>
</dbReference>
<evidence type="ECO:0000313" key="6">
    <source>
        <dbReference type="EMBL" id="PRX19274.1"/>
    </source>
</evidence>
<accession>A0A2T0K874</accession>
<dbReference type="AlphaFoldDB" id="A0A2T0K874"/>
<dbReference type="Gene3D" id="1.10.357.10">
    <property type="entry name" value="Tetracycline Repressor, domain 2"/>
    <property type="match status" value="1"/>
</dbReference>
<comment type="caution">
    <text evidence="6">The sequence shown here is derived from an EMBL/GenBank/DDBJ whole genome shotgun (WGS) entry which is preliminary data.</text>
</comment>
<dbReference type="EMBL" id="PVMZ01000010">
    <property type="protein sequence ID" value="PRX19274.1"/>
    <property type="molecule type" value="Genomic_DNA"/>
</dbReference>
<organism evidence="6 7">
    <name type="scientific">Actinoplanes italicus</name>
    <dbReference type="NCBI Taxonomy" id="113567"/>
    <lineage>
        <taxon>Bacteria</taxon>
        <taxon>Bacillati</taxon>
        <taxon>Actinomycetota</taxon>
        <taxon>Actinomycetes</taxon>
        <taxon>Micromonosporales</taxon>
        <taxon>Micromonosporaceae</taxon>
        <taxon>Actinoplanes</taxon>
    </lineage>
</organism>
<evidence type="ECO:0000259" key="5">
    <source>
        <dbReference type="PROSITE" id="PS50977"/>
    </source>
</evidence>
<evidence type="ECO:0000256" key="2">
    <source>
        <dbReference type="ARBA" id="ARBA00023125"/>
    </source>
</evidence>
<dbReference type="InterPro" id="IPR001647">
    <property type="entry name" value="HTH_TetR"/>
</dbReference>
<proteinExistence type="predicted"/>
<dbReference type="PANTHER" id="PTHR30055:SF234">
    <property type="entry name" value="HTH-TYPE TRANSCRIPTIONAL REGULATOR BETI"/>
    <property type="match status" value="1"/>
</dbReference>
<keyword evidence="2 4" id="KW-0238">DNA-binding</keyword>
<protein>
    <submittedName>
        <fullName evidence="6">TetR family transcriptional regulator</fullName>
    </submittedName>
</protein>
<dbReference type="InterPro" id="IPR009057">
    <property type="entry name" value="Homeodomain-like_sf"/>
</dbReference>
<evidence type="ECO:0000256" key="1">
    <source>
        <dbReference type="ARBA" id="ARBA00023015"/>
    </source>
</evidence>
<evidence type="ECO:0000256" key="4">
    <source>
        <dbReference type="PROSITE-ProRule" id="PRU00335"/>
    </source>
</evidence>
<dbReference type="GO" id="GO:0003700">
    <property type="term" value="F:DNA-binding transcription factor activity"/>
    <property type="evidence" value="ECO:0007669"/>
    <property type="project" value="TreeGrafter"/>
</dbReference>
<dbReference type="Proteomes" id="UP000239415">
    <property type="component" value="Unassembled WGS sequence"/>
</dbReference>
<dbReference type="OrthoDB" id="8222629at2"/>
<dbReference type="Pfam" id="PF00440">
    <property type="entry name" value="TetR_N"/>
    <property type="match status" value="1"/>
</dbReference>
<feature type="domain" description="HTH tetR-type" evidence="5">
    <location>
        <begin position="23"/>
        <end position="83"/>
    </location>
</feature>
<gene>
    <name evidence="6" type="ORF">CLV67_11026</name>
</gene>
<dbReference type="SUPFAM" id="SSF46689">
    <property type="entry name" value="Homeodomain-like"/>
    <property type="match status" value="1"/>
</dbReference>
<dbReference type="GO" id="GO:0000976">
    <property type="term" value="F:transcription cis-regulatory region binding"/>
    <property type="evidence" value="ECO:0007669"/>
    <property type="project" value="TreeGrafter"/>
</dbReference>
<evidence type="ECO:0000256" key="3">
    <source>
        <dbReference type="ARBA" id="ARBA00023163"/>
    </source>
</evidence>